<feature type="signal peptide" evidence="4">
    <location>
        <begin position="1"/>
        <end position="19"/>
    </location>
</feature>
<proteinExistence type="predicted"/>
<evidence type="ECO:0000313" key="8">
    <source>
        <dbReference type="Proteomes" id="UP001163821"/>
    </source>
</evidence>
<keyword evidence="7" id="KW-0675">Receptor</keyword>
<dbReference type="EMBL" id="JAPAAF010000056">
    <property type="protein sequence ID" value="MCW0484839.1"/>
    <property type="molecule type" value="Genomic_DNA"/>
</dbReference>
<dbReference type="SUPFAM" id="SSF56935">
    <property type="entry name" value="Porins"/>
    <property type="match status" value="1"/>
</dbReference>
<reference evidence="7" key="1">
    <citation type="submission" date="2022-10" db="EMBL/GenBank/DDBJ databases">
        <title>Gaoshiqiia sediminis gen. nov., sp. nov., isolated from coastal sediment.</title>
        <authorList>
            <person name="Yu W.X."/>
            <person name="Mu D.S."/>
            <person name="Du J.Z."/>
            <person name="Liang Y.Q."/>
        </authorList>
    </citation>
    <scope>NUCLEOTIDE SEQUENCE</scope>
    <source>
        <strain evidence="7">A06</strain>
    </source>
</reference>
<sequence>MLKPVLFLFFIFGCIVSFAQNGATISGRIYDGETNQPLPFASITINIENNIISGTISDEDGRFSFSGIEKENYIVKCSFVGYQTSETEMLVGELNDNFDVGKIMLSPAAEELDEVTIKAKQEIVSSDLDKRTFSMDDNIAQSGGSVLDAMKAMPGIAVTQDGKVMLRGSDKVAVLIDGKQSSLTGFGNQKGLDNIPAANIESIEIINNPSAKYDASGMAGIVNIIYKKEKEFGFNGDIGFAYGMGVFSKQKEDLPTELGSYSLNPKYIPSLNLNYRTEKFNYSLQSEILFQEKLPNNEFTTRMYDDGTNTISQVPENRTQKHYIVNGGIDYLIDENNTLTFSGVYDWEHHIDTAQVPFINMNTGQRYRYWHWNEDEITGFMSFALNYNHQFAEPGHEIDARFQFTKGWEDESYFLNDSSDVRQGQDATHIVATEYTTNIAVDYVKPLSSGRLETGLKMQWRRLPVEYTTTPGENSIIYPGIGDWSDWGEDIYAAYFNYIYEKPKLDIEGGLRVEQTNVFYSISPENIYYDENDSYNYFELFPNIRLTFKPDDKNRVSAFYNRRIDRPGEPELRIFPKYDDPELVKVGNPYLRPQFTQTFELAYKRIWQEGSLFLSAYHRLIEDAYQRVYGIDESNEDYSLINKIYQNTGSSTNTGFEIIFSQNLTKSWKLSGSFNGYNNSIDAYEGTLLFPYERPFYIEETSDKTWDGKLNNQFKFEKGWEIQLTGIYYAEKTIPQGKQLARSSIDLGIKKNVLKGKGEISFAFSDIFNDFALRQEYEGDGFKVLYENYYETQVARLGLKYKF</sequence>
<dbReference type="PANTHER" id="PTHR40980:SF4">
    <property type="entry name" value="TONB-DEPENDENT RECEPTOR-LIKE BETA-BARREL DOMAIN-CONTAINING PROTEIN"/>
    <property type="match status" value="1"/>
</dbReference>
<evidence type="ECO:0000259" key="6">
    <source>
        <dbReference type="Pfam" id="PF14905"/>
    </source>
</evidence>
<dbReference type="Gene3D" id="2.60.40.1120">
    <property type="entry name" value="Carboxypeptidase-like, regulatory domain"/>
    <property type="match status" value="1"/>
</dbReference>
<accession>A0AA41Y9U6</accession>
<dbReference type="Pfam" id="PF14905">
    <property type="entry name" value="OMP_b-brl_3"/>
    <property type="match status" value="1"/>
</dbReference>
<gene>
    <name evidence="7" type="ORF">N2K84_19055</name>
</gene>
<evidence type="ECO:0000256" key="4">
    <source>
        <dbReference type="SAM" id="SignalP"/>
    </source>
</evidence>
<evidence type="ECO:0000313" key="7">
    <source>
        <dbReference type="EMBL" id="MCW0484839.1"/>
    </source>
</evidence>
<feature type="domain" description="Outer membrane protein beta-barrel" evidence="6">
    <location>
        <begin position="389"/>
        <end position="801"/>
    </location>
</feature>
<name>A0AA41Y9U6_9BACT</name>
<dbReference type="Gene3D" id="2.40.170.20">
    <property type="entry name" value="TonB-dependent receptor, beta-barrel domain"/>
    <property type="match status" value="1"/>
</dbReference>
<organism evidence="7 8">
    <name type="scientific">Gaoshiqia sediminis</name>
    <dbReference type="NCBI Taxonomy" id="2986998"/>
    <lineage>
        <taxon>Bacteria</taxon>
        <taxon>Pseudomonadati</taxon>
        <taxon>Bacteroidota</taxon>
        <taxon>Bacteroidia</taxon>
        <taxon>Marinilabiliales</taxon>
        <taxon>Prolixibacteraceae</taxon>
        <taxon>Gaoshiqia</taxon>
    </lineage>
</organism>
<comment type="caution">
    <text evidence="7">The sequence shown here is derived from an EMBL/GenBank/DDBJ whole genome shotgun (WGS) entry which is preliminary data.</text>
</comment>
<dbReference type="InterPro" id="IPR008969">
    <property type="entry name" value="CarboxyPept-like_regulatory"/>
</dbReference>
<evidence type="ECO:0000256" key="1">
    <source>
        <dbReference type="ARBA" id="ARBA00004442"/>
    </source>
</evidence>
<dbReference type="PANTHER" id="PTHR40980">
    <property type="entry name" value="PLUG DOMAIN-CONTAINING PROTEIN"/>
    <property type="match status" value="1"/>
</dbReference>
<dbReference type="InterPro" id="IPR041700">
    <property type="entry name" value="OMP_b-brl_3"/>
</dbReference>
<dbReference type="SUPFAM" id="SSF49464">
    <property type="entry name" value="Carboxypeptidase regulatory domain-like"/>
    <property type="match status" value="1"/>
</dbReference>
<dbReference type="InterPro" id="IPR037066">
    <property type="entry name" value="Plug_dom_sf"/>
</dbReference>
<dbReference type="Proteomes" id="UP001163821">
    <property type="component" value="Unassembled WGS sequence"/>
</dbReference>
<feature type="domain" description="TonB-dependent receptor plug" evidence="5">
    <location>
        <begin position="135"/>
        <end position="221"/>
    </location>
</feature>
<feature type="chain" id="PRO_5041458666" evidence="4">
    <location>
        <begin position="20"/>
        <end position="803"/>
    </location>
</feature>
<evidence type="ECO:0000256" key="2">
    <source>
        <dbReference type="ARBA" id="ARBA00023136"/>
    </source>
</evidence>
<protein>
    <submittedName>
        <fullName evidence="7">TonB-dependent receptor family protein</fullName>
    </submittedName>
</protein>
<comment type="subcellular location">
    <subcellularLocation>
        <location evidence="1">Cell outer membrane</location>
    </subcellularLocation>
</comment>
<keyword evidence="4" id="KW-0732">Signal</keyword>
<dbReference type="Gene3D" id="2.170.130.10">
    <property type="entry name" value="TonB-dependent receptor, plug domain"/>
    <property type="match status" value="1"/>
</dbReference>
<dbReference type="Pfam" id="PF07715">
    <property type="entry name" value="Plug"/>
    <property type="match status" value="1"/>
</dbReference>
<dbReference type="RefSeq" id="WP_282593431.1">
    <property type="nucleotide sequence ID" value="NZ_JAPAAF010000056.1"/>
</dbReference>
<dbReference type="AlphaFoldDB" id="A0AA41Y9U6"/>
<evidence type="ECO:0000256" key="3">
    <source>
        <dbReference type="ARBA" id="ARBA00023237"/>
    </source>
</evidence>
<dbReference type="Pfam" id="PF13715">
    <property type="entry name" value="CarbopepD_reg_2"/>
    <property type="match status" value="1"/>
</dbReference>
<evidence type="ECO:0000259" key="5">
    <source>
        <dbReference type="Pfam" id="PF07715"/>
    </source>
</evidence>
<keyword evidence="2" id="KW-0472">Membrane</keyword>
<dbReference type="InterPro" id="IPR012910">
    <property type="entry name" value="Plug_dom"/>
</dbReference>
<dbReference type="GO" id="GO:0009279">
    <property type="term" value="C:cell outer membrane"/>
    <property type="evidence" value="ECO:0007669"/>
    <property type="project" value="UniProtKB-SubCell"/>
</dbReference>
<keyword evidence="3" id="KW-0998">Cell outer membrane</keyword>
<dbReference type="InterPro" id="IPR036942">
    <property type="entry name" value="Beta-barrel_TonB_sf"/>
</dbReference>
<keyword evidence="8" id="KW-1185">Reference proteome</keyword>